<sequence length="102" mass="10803">MTIIQIEPRADGGHGLQSQSGRESCWLDGWVAVPPELEKGVWACKGYCTLDIQDGVLAGITPGEVPEPEPPEEPDPGQDQELAALRADVDALTAAIERGLGL</sequence>
<accession>A0ABV1EK79</accession>
<name>A0ABV1EK79_9FIRM</name>
<keyword evidence="2" id="KW-1185">Reference proteome</keyword>
<evidence type="ECO:0000313" key="1">
    <source>
        <dbReference type="EMBL" id="MEQ2454972.1"/>
    </source>
</evidence>
<dbReference type="Proteomes" id="UP001440599">
    <property type="component" value="Unassembled WGS sequence"/>
</dbReference>
<proteinExistence type="predicted"/>
<evidence type="ECO:0000313" key="2">
    <source>
        <dbReference type="Proteomes" id="UP001440599"/>
    </source>
</evidence>
<protein>
    <submittedName>
        <fullName evidence="1">Toxin-antitoxin system toxin subunit</fullName>
    </submittedName>
</protein>
<dbReference type="EMBL" id="JBBMFT010000001">
    <property type="protein sequence ID" value="MEQ2454972.1"/>
    <property type="molecule type" value="Genomic_DNA"/>
</dbReference>
<dbReference type="RefSeq" id="WP_349138648.1">
    <property type="nucleotide sequence ID" value="NZ_JBBMFT010000001.1"/>
</dbReference>
<gene>
    <name evidence="1" type="ORF">WMO45_00400</name>
</gene>
<reference evidence="1 2" key="1">
    <citation type="submission" date="2024-03" db="EMBL/GenBank/DDBJ databases">
        <title>Human intestinal bacterial collection.</title>
        <authorList>
            <person name="Pauvert C."/>
            <person name="Hitch T.C.A."/>
            <person name="Clavel T."/>
        </authorList>
    </citation>
    <scope>NUCLEOTIDE SEQUENCE [LARGE SCALE GENOMIC DNA]</scope>
    <source>
        <strain evidence="1 2">CLA-AP-H34</strain>
    </source>
</reference>
<organism evidence="1 2">
    <name type="scientific">Flavonifractor hominis</name>
    <dbReference type="NCBI Taxonomy" id="3133178"/>
    <lineage>
        <taxon>Bacteria</taxon>
        <taxon>Bacillati</taxon>
        <taxon>Bacillota</taxon>
        <taxon>Clostridia</taxon>
        <taxon>Eubacteriales</taxon>
        <taxon>Oscillospiraceae</taxon>
        <taxon>Flavonifractor</taxon>
    </lineage>
</organism>
<comment type="caution">
    <text evidence="1">The sequence shown here is derived from an EMBL/GenBank/DDBJ whole genome shotgun (WGS) entry which is preliminary data.</text>
</comment>